<dbReference type="Gene3D" id="3.30.1150.10">
    <property type="match status" value="1"/>
</dbReference>
<sequence length="828" mass="90552">MRMRTIFIFRPWSGMVRGVGKALLVAGLLGTGATQAQEAPAAPALEAPKLKESAEALYPPQALEERLEAKVVLRLTLDAEGQVTQAEVVGPAGHGFDEAAREAALRMRFEPARRNGTPMPSRILYTYEFQPPPEPAPPAPPPPPAGSDEPIEVTVQGPSEGERRRRSAESVQVIDTENIKREAADLGEALSRTEGVSVRRSGGLGSRARFSLAGLTDEQIRFFVDGVPLELAGYGPELANVPVNLVQRVEIYQGIVPIRFGSDALGGAVQLVTDQMVRGTGVAASYELGSFDTHRFTVSGRHLHEPSGLFLRANAFVDSTQNDYPITAKVGDAFGRPQPRRVYRFHDAYGAMGASIEAGVVDKPWARRLLLRAFVNGSDKELQSNPSMTVPYGDATSGENSLGATLRYDQLFSGGFSVDAVAGYVSRRTRLDDLGTCFYNWLGSCAAQTRPQPGELFSRPVEQRVDQYTGFARLTFGWTPTAEHTLRLSLAPTAVGRTGEDLRTRALGQVDPLSADRNLISLVSGLEYTLGALDDRLENIAFLKDYLQLADAQRLMPDESFFPIGRNMHGLGVGDGVRLRLLRELTAKASYEYAIRLPRPDEIFGDGVLIADNLDLNPERSHNVNLELALDAPDTRAGALRASVVGFGRLADQLIILVGRESYFTYQNVFSARSLGATGSAGWTSPGQYLSLDGNVTWQDLRNTSREGIFGGFTGKRIPNRPYLQANGTARLQASGLMNARDELSLTWHVRYVHTFSRAWEGVGLENPDLQIPSQLLQSLALSYVTRAWNWTMGWTVDVQNLTDTPAYDFFGVQRPGRSIFAKLTVEH</sequence>
<evidence type="ECO:0000256" key="2">
    <source>
        <dbReference type="ARBA" id="ARBA00004571"/>
    </source>
</evidence>
<keyword evidence="9 10" id="KW-0998">Cell outer membrane</keyword>
<dbReference type="SUPFAM" id="SSF74653">
    <property type="entry name" value="TolA/TonB C-terminal domain"/>
    <property type="match status" value="1"/>
</dbReference>
<evidence type="ECO:0000256" key="5">
    <source>
        <dbReference type="ARBA" id="ARBA00022692"/>
    </source>
</evidence>
<dbReference type="EMBL" id="MPIN01000002">
    <property type="protein sequence ID" value="OJH40746.1"/>
    <property type="molecule type" value="Genomic_DNA"/>
</dbReference>
<keyword evidence="6 12" id="KW-0732">Signal</keyword>
<evidence type="ECO:0000259" key="13">
    <source>
        <dbReference type="PROSITE" id="PS52015"/>
    </source>
</evidence>
<comment type="similarity">
    <text evidence="10">Belongs to the TonB-dependent receptor family.</text>
</comment>
<comment type="subcellular location">
    <subcellularLocation>
        <location evidence="2 10">Cell outer membrane</location>
        <topology evidence="2 10">Multi-pass membrane protein</topology>
    </subcellularLocation>
    <subcellularLocation>
        <location evidence="1">Membrane</location>
        <topology evidence="1">Single-pass membrane protein</topology>
    </subcellularLocation>
</comment>
<dbReference type="PANTHER" id="PTHR30069:SF29">
    <property type="entry name" value="HEMOGLOBIN AND HEMOGLOBIN-HAPTOGLOBIN-BINDING PROTEIN 1-RELATED"/>
    <property type="match status" value="1"/>
</dbReference>
<feature type="domain" description="TonB C-terminal" evidence="13">
    <location>
        <begin position="43"/>
        <end position="136"/>
    </location>
</feature>
<dbReference type="PROSITE" id="PS52015">
    <property type="entry name" value="TONB_CTD"/>
    <property type="match status" value="1"/>
</dbReference>
<evidence type="ECO:0000256" key="6">
    <source>
        <dbReference type="ARBA" id="ARBA00022729"/>
    </source>
</evidence>
<dbReference type="InterPro" id="IPR036942">
    <property type="entry name" value="Beta-barrel_TonB_sf"/>
</dbReference>
<evidence type="ECO:0000313" key="15">
    <source>
        <dbReference type="Proteomes" id="UP000182229"/>
    </source>
</evidence>
<dbReference type="NCBIfam" id="TIGR01352">
    <property type="entry name" value="tonB_Cterm"/>
    <property type="match status" value="1"/>
</dbReference>
<evidence type="ECO:0000256" key="1">
    <source>
        <dbReference type="ARBA" id="ARBA00004167"/>
    </source>
</evidence>
<dbReference type="PANTHER" id="PTHR30069">
    <property type="entry name" value="TONB-DEPENDENT OUTER MEMBRANE RECEPTOR"/>
    <property type="match status" value="1"/>
</dbReference>
<dbReference type="InterPro" id="IPR006260">
    <property type="entry name" value="TonB/TolA_C"/>
</dbReference>
<keyword evidence="5 10" id="KW-0812">Transmembrane</keyword>
<dbReference type="InterPro" id="IPR039426">
    <property type="entry name" value="TonB-dep_rcpt-like"/>
</dbReference>
<gene>
    <name evidence="14" type="ORF">BON30_07330</name>
</gene>
<protein>
    <submittedName>
        <fullName evidence="14">Ligand-gated channel protein</fullName>
    </submittedName>
</protein>
<evidence type="ECO:0000256" key="9">
    <source>
        <dbReference type="ARBA" id="ARBA00023237"/>
    </source>
</evidence>
<dbReference type="Gene3D" id="2.170.130.10">
    <property type="entry name" value="TonB-dependent receptor, plug domain"/>
    <property type="match status" value="1"/>
</dbReference>
<reference evidence="14 15" key="2">
    <citation type="submission" date="2016-12" db="EMBL/GenBank/DDBJ databases">
        <title>Draft Genome Sequence of Cystobacter ferrugineus Strain Cbfe23.</title>
        <authorList>
            <person name="Akbar S."/>
            <person name="Dowd S.E."/>
            <person name="Stevens D.C."/>
        </authorList>
    </citation>
    <scope>NUCLEOTIDE SEQUENCE [LARGE SCALE GENOMIC DNA]</scope>
    <source>
        <strain evidence="14 15">Cbfe23</strain>
    </source>
</reference>
<feature type="signal peptide" evidence="12">
    <location>
        <begin position="1"/>
        <end position="36"/>
    </location>
</feature>
<dbReference type="GO" id="GO:0015344">
    <property type="term" value="F:siderophore uptake transmembrane transporter activity"/>
    <property type="evidence" value="ECO:0007669"/>
    <property type="project" value="TreeGrafter"/>
</dbReference>
<dbReference type="GO" id="GO:0009279">
    <property type="term" value="C:cell outer membrane"/>
    <property type="evidence" value="ECO:0007669"/>
    <property type="project" value="UniProtKB-SubCell"/>
</dbReference>
<evidence type="ECO:0000313" key="14">
    <source>
        <dbReference type="EMBL" id="OJH40746.1"/>
    </source>
</evidence>
<evidence type="ECO:0000256" key="3">
    <source>
        <dbReference type="ARBA" id="ARBA00022448"/>
    </source>
</evidence>
<evidence type="ECO:0000256" key="11">
    <source>
        <dbReference type="SAM" id="MobiDB-lite"/>
    </source>
</evidence>
<keyword evidence="8 10" id="KW-0472">Membrane</keyword>
<dbReference type="Gene3D" id="2.40.170.20">
    <property type="entry name" value="TonB-dependent receptor, beta-barrel domain"/>
    <property type="match status" value="1"/>
</dbReference>
<dbReference type="GO" id="GO:0044718">
    <property type="term" value="P:siderophore transmembrane transport"/>
    <property type="evidence" value="ECO:0007669"/>
    <property type="project" value="TreeGrafter"/>
</dbReference>
<dbReference type="SUPFAM" id="SSF56935">
    <property type="entry name" value="Porins"/>
    <property type="match status" value="1"/>
</dbReference>
<keyword evidence="15" id="KW-1185">Reference proteome</keyword>
<evidence type="ECO:0000256" key="7">
    <source>
        <dbReference type="ARBA" id="ARBA00022989"/>
    </source>
</evidence>
<evidence type="ECO:0000256" key="12">
    <source>
        <dbReference type="SAM" id="SignalP"/>
    </source>
</evidence>
<evidence type="ECO:0000256" key="8">
    <source>
        <dbReference type="ARBA" id="ARBA00023136"/>
    </source>
</evidence>
<dbReference type="Pfam" id="PF03544">
    <property type="entry name" value="TonB_C"/>
    <property type="match status" value="1"/>
</dbReference>
<dbReference type="PROSITE" id="PS52016">
    <property type="entry name" value="TONB_DEPENDENT_REC_3"/>
    <property type="match status" value="1"/>
</dbReference>
<evidence type="ECO:0000256" key="4">
    <source>
        <dbReference type="ARBA" id="ARBA00022452"/>
    </source>
</evidence>
<organism evidence="14 15">
    <name type="scientific">Cystobacter ferrugineus</name>
    <dbReference type="NCBI Taxonomy" id="83449"/>
    <lineage>
        <taxon>Bacteria</taxon>
        <taxon>Pseudomonadati</taxon>
        <taxon>Myxococcota</taxon>
        <taxon>Myxococcia</taxon>
        <taxon>Myxococcales</taxon>
        <taxon>Cystobacterineae</taxon>
        <taxon>Archangiaceae</taxon>
        <taxon>Cystobacter</taxon>
    </lineage>
</organism>
<keyword evidence="4 10" id="KW-1134">Transmembrane beta strand</keyword>
<dbReference type="NCBIfam" id="NF038079">
    <property type="entry name" value="TonB_sider_MxcH"/>
    <property type="match status" value="1"/>
</dbReference>
<dbReference type="STRING" id="83449.BON30_07330"/>
<feature type="chain" id="PRO_5012250889" evidence="12">
    <location>
        <begin position="37"/>
        <end position="828"/>
    </location>
</feature>
<keyword evidence="3 10" id="KW-0813">Transport</keyword>
<reference evidence="15" key="1">
    <citation type="submission" date="2016-11" db="EMBL/GenBank/DDBJ databases">
        <authorList>
            <person name="Shukria A."/>
            <person name="Stevens D.C."/>
        </authorList>
    </citation>
    <scope>NUCLEOTIDE SEQUENCE [LARGE SCALE GENOMIC DNA]</scope>
    <source>
        <strain evidence="15">Cbfe23</strain>
    </source>
</reference>
<dbReference type="InterPro" id="IPR012910">
    <property type="entry name" value="Plug_dom"/>
</dbReference>
<proteinExistence type="inferred from homology"/>
<accession>A0A1L9BET9</accession>
<feature type="region of interest" description="Disordered" evidence="11">
    <location>
        <begin position="127"/>
        <end position="171"/>
    </location>
</feature>
<dbReference type="Pfam" id="PF07715">
    <property type="entry name" value="Plug"/>
    <property type="match status" value="1"/>
</dbReference>
<feature type="compositionally biased region" description="Pro residues" evidence="11">
    <location>
        <begin position="130"/>
        <end position="145"/>
    </location>
</feature>
<dbReference type="OrthoDB" id="9812892at2"/>
<keyword evidence="7" id="KW-1133">Transmembrane helix</keyword>
<evidence type="ECO:0000256" key="10">
    <source>
        <dbReference type="PROSITE-ProRule" id="PRU01360"/>
    </source>
</evidence>
<dbReference type="AlphaFoldDB" id="A0A1L9BET9"/>
<dbReference type="InterPro" id="IPR037066">
    <property type="entry name" value="Plug_dom_sf"/>
</dbReference>
<comment type="caution">
    <text evidence="14">The sequence shown here is derived from an EMBL/GenBank/DDBJ whole genome shotgun (WGS) entry which is preliminary data.</text>
</comment>
<name>A0A1L9BET9_9BACT</name>
<dbReference type="Proteomes" id="UP000182229">
    <property type="component" value="Unassembled WGS sequence"/>
</dbReference>
<dbReference type="InterPro" id="IPR037682">
    <property type="entry name" value="TonB_C"/>
</dbReference>